<gene>
    <name evidence="2" type="ORF">K458DRAFT_453544</name>
</gene>
<evidence type="ECO:0000313" key="3">
    <source>
        <dbReference type="Proteomes" id="UP000799291"/>
    </source>
</evidence>
<feature type="region of interest" description="Disordered" evidence="1">
    <location>
        <begin position="165"/>
        <end position="190"/>
    </location>
</feature>
<dbReference type="Proteomes" id="UP000799291">
    <property type="component" value="Unassembled WGS sequence"/>
</dbReference>
<feature type="compositionally biased region" description="Basic and acidic residues" evidence="1">
    <location>
        <begin position="173"/>
        <end position="190"/>
    </location>
</feature>
<sequence length="215" mass="22530">MSILYPSLTLFAPVTSSSPHDLPISSCNSDVSNRSINRSTPARHPIVPNAHGASSVCRRVGAMSVGSDRLFAQVPKRLAAISPFRSQYNAVSIPQIIPSSHFPCPALFFSPSSPGVNSSADSTKTAGTTASASTVPLLRSLLPRFIAAATSLLFTSFLMRGHASSFPTPESTDDPRRWKGRNEASEWERGRGVAGDGVGLALGFGTGGSGMLISV</sequence>
<protein>
    <submittedName>
        <fullName evidence="2">Uncharacterized protein</fullName>
    </submittedName>
</protein>
<reference evidence="2" key="1">
    <citation type="journal article" date="2020" name="Stud. Mycol.">
        <title>101 Dothideomycetes genomes: a test case for predicting lifestyles and emergence of pathogens.</title>
        <authorList>
            <person name="Haridas S."/>
            <person name="Albert R."/>
            <person name="Binder M."/>
            <person name="Bloem J."/>
            <person name="Labutti K."/>
            <person name="Salamov A."/>
            <person name="Andreopoulos B."/>
            <person name="Baker S."/>
            <person name="Barry K."/>
            <person name="Bills G."/>
            <person name="Bluhm B."/>
            <person name="Cannon C."/>
            <person name="Castanera R."/>
            <person name="Culley D."/>
            <person name="Daum C."/>
            <person name="Ezra D."/>
            <person name="Gonzalez J."/>
            <person name="Henrissat B."/>
            <person name="Kuo A."/>
            <person name="Liang C."/>
            <person name="Lipzen A."/>
            <person name="Lutzoni F."/>
            <person name="Magnuson J."/>
            <person name="Mondo S."/>
            <person name="Nolan M."/>
            <person name="Ohm R."/>
            <person name="Pangilinan J."/>
            <person name="Park H.-J."/>
            <person name="Ramirez L."/>
            <person name="Alfaro M."/>
            <person name="Sun H."/>
            <person name="Tritt A."/>
            <person name="Yoshinaga Y."/>
            <person name="Zwiers L.-H."/>
            <person name="Turgeon B."/>
            <person name="Goodwin S."/>
            <person name="Spatafora J."/>
            <person name="Crous P."/>
            <person name="Grigoriev I."/>
        </authorList>
    </citation>
    <scope>NUCLEOTIDE SEQUENCE</scope>
    <source>
        <strain evidence="2">CBS 122367</strain>
    </source>
</reference>
<proteinExistence type="predicted"/>
<dbReference type="EMBL" id="MU005585">
    <property type="protein sequence ID" value="KAF2683100.1"/>
    <property type="molecule type" value="Genomic_DNA"/>
</dbReference>
<name>A0A6G1IYT7_9PLEO</name>
<dbReference type="AlphaFoldDB" id="A0A6G1IYT7"/>
<accession>A0A6G1IYT7</accession>
<evidence type="ECO:0000256" key="1">
    <source>
        <dbReference type="SAM" id="MobiDB-lite"/>
    </source>
</evidence>
<keyword evidence="3" id="KW-1185">Reference proteome</keyword>
<organism evidence="2 3">
    <name type="scientific">Lentithecium fluviatile CBS 122367</name>
    <dbReference type="NCBI Taxonomy" id="1168545"/>
    <lineage>
        <taxon>Eukaryota</taxon>
        <taxon>Fungi</taxon>
        <taxon>Dikarya</taxon>
        <taxon>Ascomycota</taxon>
        <taxon>Pezizomycotina</taxon>
        <taxon>Dothideomycetes</taxon>
        <taxon>Pleosporomycetidae</taxon>
        <taxon>Pleosporales</taxon>
        <taxon>Massarineae</taxon>
        <taxon>Lentitheciaceae</taxon>
        <taxon>Lentithecium</taxon>
    </lineage>
</organism>
<evidence type="ECO:0000313" key="2">
    <source>
        <dbReference type="EMBL" id="KAF2683100.1"/>
    </source>
</evidence>